<dbReference type="Pfam" id="PF25884">
    <property type="entry name" value="At5g19230"/>
    <property type="match status" value="1"/>
</dbReference>
<dbReference type="AlphaFoldDB" id="A0A9Q1GUY2"/>
<dbReference type="Proteomes" id="UP001153076">
    <property type="component" value="Unassembled WGS sequence"/>
</dbReference>
<dbReference type="PANTHER" id="PTHR33976:SF2">
    <property type="entry name" value="GLYCOPROTEIN MEMBRANE GPI-ANCHORED"/>
    <property type="match status" value="1"/>
</dbReference>
<evidence type="ECO:0000256" key="1">
    <source>
        <dbReference type="SAM" id="Phobius"/>
    </source>
</evidence>
<dbReference type="OrthoDB" id="753138at2759"/>
<dbReference type="InterPro" id="IPR045285">
    <property type="entry name" value="At5g19230-like"/>
</dbReference>
<gene>
    <name evidence="3" type="ORF">Cgig2_006508</name>
</gene>
<feature type="domain" description="Uncharacterized GPI-anchored protein At5g19230-like" evidence="2">
    <location>
        <begin position="5"/>
        <end position="132"/>
    </location>
</feature>
<dbReference type="PANTHER" id="PTHR33976">
    <property type="entry name" value="OS07G0645000 PROTEIN"/>
    <property type="match status" value="1"/>
</dbReference>
<keyword evidence="1" id="KW-1133">Transmembrane helix</keyword>
<keyword evidence="1" id="KW-0812">Transmembrane</keyword>
<reference evidence="3" key="1">
    <citation type="submission" date="2022-04" db="EMBL/GenBank/DDBJ databases">
        <title>Carnegiea gigantea Genome sequencing and assembly v2.</title>
        <authorList>
            <person name="Copetti D."/>
            <person name="Sanderson M.J."/>
            <person name="Burquez A."/>
            <person name="Wojciechowski M.F."/>
        </authorList>
    </citation>
    <scope>NUCLEOTIDE SEQUENCE</scope>
    <source>
        <strain evidence="3">SGP5-SGP5p</strain>
        <tissue evidence="3">Aerial part</tissue>
    </source>
</reference>
<dbReference type="InterPro" id="IPR059083">
    <property type="entry name" value="At5g19230_dom"/>
</dbReference>
<evidence type="ECO:0000313" key="4">
    <source>
        <dbReference type="Proteomes" id="UP001153076"/>
    </source>
</evidence>
<comment type="caution">
    <text evidence="3">The sequence shown here is derived from an EMBL/GenBank/DDBJ whole genome shotgun (WGS) entry which is preliminary data.</text>
</comment>
<evidence type="ECO:0000259" key="2">
    <source>
        <dbReference type="Pfam" id="PF25884"/>
    </source>
</evidence>
<keyword evidence="4" id="KW-1185">Reference proteome</keyword>
<feature type="transmembrane region" description="Helical" evidence="1">
    <location>
        <begin position="141"/>
        <end position="166"/>
    </location>
</feature>
<protein>
    <recommendedName>
        <fullName evidence="2">Uncharacterized GPI-anchored protein At5g19230-like domain-containing protein</fullName>
    </recommendedName>
</protein>
<keyword evidence="1" id="KW-0472">Membrane</keyword>
<sequence>MANDESTLLQGLNSYRSSLKLPPLTKNKQAGCLADELAEEVKDHPCVATTAANAIRSGTGSPFVNYPKILKKCDIDPNKTTDGIILPVCVKKLVPTLVLTNYTRTGYGRYINDSRFTGAGLGSEDDWMVVILTTSTPGGSFASSGVGVSCMLIGHVIGLLLLGLVLA</sequence>
<organism evidence="3 4">
    <name type="scientific">Carnegiea gigantea</name>
    <dbReference type="NCBI Taxonomy" id="171969"/>
    <lineage>
        <taxon>Eukaryota</taxon>
        <taxon>Viridiplantae</taxon>
        <taxon>Streptophyta</taxon>
        <taxon>Embryophyta</taxon>
        <taxon>Tracheophyta</taxon>
        <taxon>Spermatophyta</taxon>
        <taxon>Magnoliopsida</taxon>
        <taxon>eudicotyledons</taxon>
        <taxon>Gunneridae</taxon>
        <taxon>Pentapetalae</taxon>
        <taxon>Caryophyllales</taxon>
        <taxon>Cactineae</taxon>
        <taxon>Cactaceae</taxon>
        <taxon>Cactoideae</taxon>
        <taxon>Echinocereeae</taxon>
        <taxon>Carnegiea</taxon>
    </lineage>
</organism>
<dbReference type="EMBL" id="JAKOGI010001553">
    <property type="protein sequence ID" value="KAJ8425048.1"/>
    <property type="molecule type" value="Genomic_DNA"/>
</dbReference>
<accession>A0A9Q1GUY2</accession>
<proteinExistence type="predicted"/>
<name>A0A9Q1GUY2_9CARY</name>
<evidence type="ECO:0000313" key="3">
    <source>
        <dbReference type="EMBL" id="KAJ8425048.1"/>
    </source>
</evidence>